<dbReference type="RefSeq" id="WP_146298783.1">
    <property type="nucleotide sequence ID" value="NZ_CP042301.2"/>
</dbReference>
<evidence type="ECO:0000313" key="1">
    <source>
        <dbReference type="EMBL" id="QDZ00134.1"/>
    </source>
</evidence>
<proteinExistence type="predicted"/>
<dbReference type="Proteomes" id="UP000321389">
    <property type="component" value="Chromosome"/>
</dbReference>
<protein>
    <submittedName>
        <fullName evidence="1">DUF2855 family protein</fullName>
    </submittedName>
</protein>
<evidence type="ECO:0000313" key="2">
    <source>
        <dbReference type="Proteomes" id="UP000321389"/>
    </source>
</evidence>
<name>A0A5B8KWT1_9HYPH</name>
<gene>
    <name evidence="1" type="ORF">FQ775_06920</name>
</gene>
<keyword evidence="2" id="KW-1185">Reference proteome</keyword>
<dbReference type="Pfam" id="PF11017">
    <property type="entry name" value="DUF2855"/>
    <property type="match status" value="1"/>
</dbReference>
<dbReference type="AlphaFoldDB" id="A0A5B8KWT1"/>
<sequence>MDKATASIARIETNKNDLGNIRVISGPAPAAAGDGEVVLRLDRFALTTNNITYAALGDAPGLTYWQFFPTDHEGWGHMPVWGFADIVSSGVEGIEVGERFYGYFPIAEMLRMHPIRVSPRGFYDGAEHRQGLVSAYNQYQRCSTDAAYVADREALQVILRPLFITSFVLDDYLRDNDFFGAEQIVVSSASAKTAFGAAFCMKANGAPHRIGLTSAANRDFVTGLGFYGSTAVYEEIEQLDASVPTIYVDFAGKDTLRQRMHARFGGKLVHDCLVGATRTSTFDATTARDGGPTFFFAPNQIRKRNADWGAAEMTRRFNEMQIAFFTHLATSGAGALVVEDHRGAEAAAQVIRTLTAGSSDPRSGHVVSMG</sequence>
<dbReference type="EMBL" id="CP042301">
    <property type="protein sequence ID" value="QDZ00134.1"/>
    <property type="molecule type" value="Genomic_DNA"/>
</dbReference>
<accession>A0A5B8KWT1</accession>
<dbReference type="InterPro" id="IPR021276">
    <property type="entry name" value="DUF2855"/>
</dbReference>
<dbReference type="OrthoDB" id="8953110at2"/>
<organism evidence="1 2">
    <name type="scientific">Nitratireductor mangrovi</name>
    <dbReference type="NCBI Taxonomy" id="2599600"/>
    <lineage>
        <taxon>Bacteria</taxon>
        <taxon>Pseudomonadati</taxon>
        <taxon>Pseudomonadota</taxon>
        <taxon>Alphaproteobacteria</taxon>
        <taxon>Hyphomicrobiales</taxon>
        <taxon>Phyllobacteriaceae</taxon>
        <taxon>Nitratireductor</taxon>
    </lineage>
</organism>
<reference evidence="1" key="1">
    <citation type="submission" date="2020-04" db="EMBL/GenBank/DDBJ databases">
        <title>Nitratireductor sp. nov. isolated from mangrove soil.</title>
        <authorList>
            <person name="Ye Y."/>
        </authorList>
    </citation>
    <scope>NUCLEOTIDE SEQUENCE</scope>
    <source>
        <strain evidence="1">SY7</strain>
    </source>
</reference>
<dbReference type="KEGG" id="niy:FQ775_06920"/>